<reference evidence="3 7" key="3">
    <citation type="journal article" date="2019" name="Nat. Med.">
        <title>A library of human gut bacterial isolates paired with longitudinal multiomics data enables mechanistic microbiome research.</title>
        <authorList>
            <person name="Poyet M."/>
            <person name="Groussin M."/>
            <person name="Gibbons S.M."/>
            <person name="Avila-Pacheco J."/>
            <person name="Jiang X."/>
            <person name="Kearney S.M."/>
            <person name="Perrotta A.R."/>
            <person name="Berdy B."/>
            <person name="Zhao S."/>
            <person name="Lieberman T.D."/>
            <person name="Swanson P.K."/>
            <person name="Smith M."/>
            <person name="Roesemann S."/>
            <person name="Alexander J.E."/>
            <person name="Rich S.A."/>
            <person name="Livny J."/>
            <person name="Vlamakis H."/>
            <person name="Clish C."/>
            <person name="Bullock K."/>
            <person name="Deik A."/>
            <person name="Scott J."/>
            <person name="Pierce K.A."/>
            <person name="Xavier R.J."/>
            <person name="Alm E.J."/>
        </authorList>
    </citation>
    <scope>NUCLEOTIDE SEQUENCE [LARGE SCALE GENOMIC DNA]</scope>
    <source>
        <strain evidence="3 7">BIOML-A7</strain>
    </source>
</reference>
<evidence type="ECO:0000313" key="4">
    <source>
        <dbReference type="EMBL" id="RGS38109.1"/>
    </source>
</evidence>
<dbReference type="AlphaFoldDB" id="A0A0P0FVP5"/>
<evidence type="ECO:0000256" key="1">
    <source>
        <dbReference type="SAM" id="SignalP"/>
    </source>
</evidence>
<accession>A0A0P0FVP5</accession>
<dbReference type="PROSITE" id="PS51257">
    <property type="entry name" value="PROKAR_LIPOPROTEIN"/>
    <property type="match status" value="1"/>
</dbReference>
<protein>
    <submittedName>
        <fullName evidence="2">Uncharacterized protein</fullName>
    </submittedName>
</protein>
<evidence type="ECO:0000313" key="6">
    <source>
        <dbReference type="Proteomes" id="UP000283341"/>
    </source>
</evidence>
<evidence type="ECO:0000313" key="5">
    <source>
        <dbReference type="Proteomes" id="UP000061809"/>
    </source>
</evidence>
<proteinExistence type="predicted"/>
<dbReference type="RefSeq" id="WP_007213372.1">
    <property type="nucleotide sequence ID" value="NZ_CAXSKE010000003.1"/>
</dbReference>
<keyword evidence="1" id="KW-0732">Signal</keyword>
<gene>
    <name evidence="2" type="ORF">BcellWH2_04819</name>
    <name evidence="4" type="ORF">DWX97_06955</name>
    <name evidence="3" type="ORF">F2Y86_04545</name>
</gene>
<reference evidence="2 5" key="1">
    <citation type="journal article" date="2015" name="Science">
        <title>Genetic determinants of in vivo fitness and diet responsiveness in multiple human gut Bacteroides.</title>
        <authorList>
            <person name="Wu M."/>
            <person name="McNulty N.P."/>
            <person name="Rodionov D.A."/>
            <person name="Khoroshkin M.S."/>
            <person name="Griffin N.W."/>
            <person name="Cheng J."/>
            <person name="Latreille P."/>
            <person name="Kerstetter R.A."/>
            <person name="Terrapon N."/>
            <person name="Henrissat B."/>
            <person name="Osterman A.L."/>
            <person name="Gordon J.I."/>
        </authorList>
    </citation>
    <scope>NUCLEOTIDE SEQUENCE [LARGE SCALE GENOMIC DNA]</scope>
    <source>
        <strain evidence="2 5">WH2</strain>
    </source>
</reference>
<evidence type="ECO:0000313" key="7">
    <source>
        <dbReference type="Proteomes" id="UP000325055"/>
    </source>
</evidence>
<dbReference type="EMBL" id="VVYW01000003">
    <property type="protein sequence ID" value="KAA5410508.1"/>
    <property type="molecule type" value="Genomic_DNA"/>
</dbReference>
<dbReference type="EMBL" id="CP012801">
    <property type="protein sequence ID" value="ALJ62028.1"/>
    <property type="molecule type" value="Genomic_DNA"/>
</dbReference>
<dbReference type="KEGG" id="bcel:BcellWH2_04819"/>
<reference evidence="4 6" key="2">
    <citation type="submission" date="2018-08" db="EMBL/GenBank/DDBJ databases">
        <title>A genome reference for cultivated species of the human gut microbiota.</title>
        <authorList>
            <person name="Zou Y."/>
            <person name="Xue W."/>
            <person name="Luo G."/>
        </authorList>
    </citation>
    <scope>NUCLEOTIDE SEQUENCE [LARGE SCALE GENOMIC DNA]</scope>
    <source>
        <strain evidence="4 6">AF22-3AC</strain>
    </source>
</reference>
<sequence>MKKLIYLFVLAVLAGSISSCKQENRPQIVNGIVYDATMNNITLITGKGDTINISTMDANPDKVPGVLLEDSVEVTCIKEKIEGGEILKATELVIIKK</sequence>
<dbReference type="Proteomes" id="UP000325055">
    <property type="component" value="Unassembled WGS sequence"/>
</dbReference>
<feature type="signal peptide" evidence="1">
    <location>
        <begin position="1"/>
        <end position="21"/>
    </location>
</feature>
<dbReference type="Proteomes" id="UP000061809">
    <property type="component" value="Chromosome"/>
</dbReference>
<organism evidence="2 5">
    <name type="scientific">Bacteroides cellulosilyticus</name>
    <dbReference type="NCBI Taxonomy" id="246787"/>
    <lineage>
        <taxon>Bacteria</taxon>
        <taxon>Pseudomonadati</taxon>
        <taxon>Bacteroidota</taxon>
        <taxon>Bacteroidia</taxon>
        <taxon>Bacteroidales</taxon>
        <taxon>Bacteroidaceae</taxon>
        <taxon>Bacteroides</taxon>
    </lineage>
</organism>
<evidence type="ECO:0000313" key="3">
    <source>
        <dbReference type="EMBL" id="KAA5410508.1"/>
    </source>
</evidence>
<dbReference type="Proteomes" id="UP000283341">
    <property type="component" value="Unassembled WGS sequence"/>
</dbReference>
<feature type="chain" id="PRO_5036296335" evidence="1">
    <location>
        <begin position="22"/>
        <end position="97"/>
    </location>
</feature>
<dbReference type="PATRIC" id="fig|246787.4.peg.4974"/>
<name>A0A0P0FVP5_9BACE</name>
<evidence type="ECO:0000313" key="2">
    <source>
        <dbReference type="EMBL" id="ALJ62028.1"/>
    </source>
</evidence>
<dbReference type="EMBL" id="QRVJ01000004">
    <property type="protein sequence ID" value="RGS38109.1"/>
    <property type="molecule type" value="Genomic_DNA"/>
</dbReference>